<dbReference type="Pfam" id="PF13354">
    <property type="entry name" value="Beta-lactamase2"/>
    <property type="match status" value="1"/>
</dbReference>
<dbReference type="RefSeq" id="WP_188722131.1">
    <property type="nucleotide sequence ID" value="NZ_BMIF01000011.1"/>
</dbReference>
<evidence type="ECO:0000313" key="4">
    <source>
        <dbReference type="EMBL" id="GGA75759.1"/>
    </source>
</evidence>
<dbReference type="GO" id="GO:0030655">
    <property type="term" value="P:beta-lactam antibiotic catabolic process"/>
    <property type="evidence" value="ECO:0007669"/>
    <property type="project" value="InterPro"/>
</dbReference>
<dbReference type="Gene3D" id="3.40.710.10">
    <property type="entry name" value="DD-peptidase/beta-lactamase superfamily"/>
    <property type="match status" value="1"/>
</dbReference>
<evidence type="ECO:0000313" key="5">
    <source>
        <dbReference type="Proteomes" id="UP000636264"/>
    </source>
</evidence>
<organism evidence="4 5">
    <name type="scientific">Nitratireductor aestuarii</name>
    <dbReference type="NCBI Taxonomy" id="1735103"/>
    <lineage>
        <taxon>Bacteria</taxon>
        <taxon>Pseudomonadati</taxon>
        <taxon>Pseudomonadota</taxon>
        <taxon>Alphaproteobacteria</taxon>
        <taxon>Hyphomicrobiales</taxon>
        <taxon>Phyllobacteriaceae</taxon>
        <taxon>Nitratireductor</taxon>
    </lineage>
</organism>
<accession>A0A916S0C6</accession>
<dbReference type="SUPFAM" id="SSF56601">
    <property type="entry name" value="beta-lactamase/transpeptidase-like"/>
    <property type="match status" value="1"/>
</dbReference>
<comment type="catalytic activity">
    <reaction evidence="1">
        <text>a beta-lactam + H2O = a substituted beta-amino acid</text>
        <dbReference type="Rhea" id="RHEA:20401"/>
        <dbReference type="ChEBI" id="CHEBI:15377"/>
        <dbReference type="ChEBI" id="CHEBI:35627"/>
        <dbReference type="ChEBI" id="CHEBI:140347"/>
        <dbReference type="EC" id="3.5.2.6"/>
    </reaction>
</comment>
<evidence type="ECO:0000256" key="1">
    <source>
        <dbReference type="ARBA" id="ARBA00001526"/>
    </source>
</evidence>
<comment type="caution">
    <text evidence="4">The sequence shown here is derived from an EMBL/GenBank/DDBJ whole genome shotgun (WGS) entry which is preliminary data.</text>
</comment>
<keyword evidence="4" id="KW-0378">Hydrolase</keyword>
<reference evidence="4" key="1">
    <citation type="journal article" date="2014" name="Int. J. Syst. Evol. Microbiol.">
        <title>Complete genome sequence of Corynebacterium casei LMG S-19264T (=DSM 44701T), isolated from a smear-ripened cheese.</title>
        <authorList>
            <consortium name="US DOE Joint Genome Institute (JGI-PGF)"/>
            <person name="Walter F."/>
            <person name="Albersmeier A."/>
            <person name="Kalinowski J."/>
            <person name="Ruckert C."/>
        </authorList>
    </citation>
    <scope>NUCLEOTIDE SEQUENCE</scope>
    <source>
        <strain evidence="4">CGMCC 1.15320</strain>
    </source>
</reference>
<protein>
    <submittedName>
        <fullName evidence="4">Serine hydrolase</fullName>
    </submittedName>
</protein>
<proteinExistence type="predicted"/>
<dbReference type="InterPro" id="IPR045155">
    <property type="entry name" value="Beta-lactam_cat"/>
</dbReference>
<dbReference type="InterPro" id="IPR000871">
    <property type="entry name" value="Beta-lactam_class-A"/>
</dbReference>
<sequence>MKTPLTSLVLALALQASVALAQQVEPEAAIERVFTADKLEEGWFSPAFLEALSLREIESFIKSFVSQHGKFRSVSGEAGEYVVELEKAEVPALIALDQEGRIAALRLQEAIPLASLDELAKTIAELPGETSLLVISGGQDVVADNAEAEMAVGSAAKIAIMKAAADAVQGGKLSWDQTFELKEEWRSLPTGILQDWPAGTPVTLSTLANLMISRSDNTATDAMVQIVGREAIEEITPTNKPFLTTREFFTLKAQPNAELFRSWVDAPADKRPELLERLRELPLPSGGEIITRPTLEVEWFMSGRELCELMEEVKDLPAMSINSGMASPDEWEKIAYKGGSEAGVLNLTTWLEDAEGTNHCVVATWNNPEEALDERRLMSAYRGVLRNLAPEGD</sequence>
<dbReference type="EMBL" id="BMIF01000011">
    <property type="protein sequence ID" value="GGA75759.1"/>
    <property type="molecule type" value="Genomic_DNA"/>
</dbReference>
<evidence type="ECO:0000259" key="3">
    <source>
        <dbReference type="Pfam" id="PF13354"/>
    </source>
</evidence>
<dbReference type="GO" id="GO:0046677">
    <property type="term" value="P:response to antibiotic"/>
    <property type="evidence" value="ECO:0007669"/>
    <property type="project" value="InterPro"/>
</dbReference>
<dbReference type="PANTHER" id="PTHR35333">
    <property type="entry name" value="BETA-LACTAMASE"/>
    <property type="match status" value="1"/>
</dbReference>
<dbReference type="Proteomes" id="UP000636264">
    <property type="component" value="Unassembled WGS sequence"/>
</dbReference>
<feature type="chain" id="PRO_5038047350" evidence="2">
    <location>
        <begin position="22"/>
        <end position="393"/>
    </location>
</feature>
<name>A0A916S0C6_9HYPH</name>
<gene>
    <name evidence="4" type="ORF">GCM10011385_32220</name>
</gene>
<reference evidence="4" key="2">
    <citation type="submission" date="2020-09" db="EMBL/GenBank/DDBJ databases">
        <authorList>
            <person name="Sun Q."/>
            <person name="Zhou Y."/>
        </authorList>
    </citation>
    <scope>NUCLEOTIDE SEQUENCE</scope>
    <source>
        <strain evidence="4">CGMCC 1.15320</strain>
    </source>
</reference>
<dbReference type="AlphaFoldDB" id="A0A916S0C6"/>
<keyword evidence="2" id="KW-0732">Signal</keyword>
<feature type="domain" description="Beta-lactamase class A catalytic" evidence="3">
    <location>
        <begin position="142"/>
        <end position="235"/>
    </location>
</feature>
<feature type="signal peptide" evidence="2">
    <location>
        <begin position="1"/>
        <end position="21"/>
    </location>
</feature>
<dbReference type="GO" id="GO:0008800">
    <property type="term" value="F:beta-lactamase activity"/>
    <property type="evidence" value="ECO:0007669"/>
    <property type="project" value="UniProtKB-EC"/>
</dbReference>
<dbReference type="PANTHER" id="PTHR35333:SF5">
    <property type="entry name" value="CONSERVED LIPOPROTEIN LPQF-RELATED"/>
    <property type="match status" value="1"/>
</dbReference>
<dbReference type="InterPro" id="IPR012338">
    <property type="entry name" value="Beta-lactam/transpept-like"/>
</dbReference>
<keyword evidence="5" id="KW-1185">Reference proteome</keyword>
<evidence type="ECO:0000256" key="2">
    <source>
        <dbReference type="SAM" id="SignalP"/>
    </source>
</evidence>